<dbReference type="GO" id="GO:0004190">
    <property type="term" value="F:aspartic-type endopeptidase activity"/>
    <property type="evidence" value="ECO:0007669"/>
    <property type="project" value="InterPro"/>
</dbReference>
<reference evidence="3" key="1">
    <citation type="submission" date="2022-01" db="EMBL/GenBank/DDBJ databases">
        <title>Genome Sequence Resource for Two Populations of Ditylenchus destructor, the Migratory Endoparasitic Phytonematode.</title>
        <authorList>
            <person name="Zhang H."/>
            <person name="Lin R."/>
            <person name="Xie B."/>
        </authorList>
    </citation>
    <scope>NUCLEOTIDE SEQUENCE</scope>
    <source>
        <strain evidence="3">BazhouSP</strain>
    </source>
</reference>
<dbReference type="InterPro" id="IPR021109">
    <property type="entry name" value="Peptidase_aspartic_dom_sf"/>
</dbReference>
<dbReference type="GO" id="GO:0005764">
    <property type="term" value="C:lysosome"/>
    <property type="evidence" value="ECO:0007669"/>
    <property type="project" value="TreeGrafter"/>
</dbReference>
<dbReference type="EMBL" id="JAKKPZ010000029">
    <property type="protein sequence ID" value="KAI1709750.1"/>
    <property type="molecule type" value="Genomic_DNA"/>
</dbReference>
<evidence type="ECO:0000313" key="3">
    <source>
        <dbReference type="EMBL" id="KAI1709750.1"/>
    </source>
</evidence>
<dbReference type="Proteomes" id="UP001201812">
    <property type="component" value="Unassembled WGS sequence"/>
</dbReference>
<evidence type="ECO:0000256" key="1">
    <source>
        <dbReference type="ARBA" id="ARBA00007447"/>
    </source>
</evidence>
<dbReference type="CDD" id="cd05471">
    <property type="entry name" value="pepsin_like"/>
    <property type="match status" value="1"/>
</dbReference>
<dbReference type="Gene3D" id="2.40.70.10">
    <property type="entry name" value="Acid Proteases"/>
    <property type="match status" value="2"/>
</dbReference>
<dbReference type="InterPro" id="IPR001461">
    <property type="entry name" value="Aspartic_peptidase_A1"/>
</dbReference>
<comment type="similarity">
    <text evidence="1">Belongs to the peptidase A1 family.</text>
</comment>
<evidence type="ECO:0000313" key="4">
    <source>
        <dbReference type="Proteomes" id="UP001201812"/>
    </source>
</evidence>
<keyword evidence="3" id="KW-0378">Hydrolase</keyword>
<organism evidence="3 4">
    <name type="scientific">Ditylenchus destructor</name>
    <dbReference type="NCBI Taxonomy" id="166010"/>
    <lineage>
        <taxon>Eukaryota</taxon>
        <taxon>Metazoa</taxon>
        <taxon>Ecdysozoa</taxon>
        <taxon>Nematoda</taxon>
        <taxon>Chromadorea</taxon>
        <taxon>Rhabditida</taxon>
        <taxon>Tylenchina</taxon>
        <taxon>Tylenchomorpha</taxon>
        <taxon>Sphaerularioidea</taxon>
        <taxon>Anguinidae</taxon>
        <taxon>Anguininae</taxon>
        <taxon>Ditylenchus</taxon>
    </lineage>
</organism>
<dbReference type="InterPro" id="IPR034164">
    <property type="entry name" value="Pepsin-like_dom"/>
</dbReference>
<comment type="caution">
    <text evidence="3">The sequence shown here is derived from an EMBL/GenBank/DDBJ whole genome shotgun (WGS) entry which is preliminary data.</text>
</comment>
<keyword evidence="4" id="KW-1185">Reference proteome</keyword>
<evidence type="ECO:0000259" key="2">
    <source>
        <dbReference type="PROSITE" id="PS51767"/>
    </source>
</evidence>
<accession>A0AAD4N2X1</accession>
<feature type="domain" description="Peptidase A1" evidence="2">
    <location>
        <begin position="41"/>
        <end position="361"/>
    </location>
</feature>
<proteinExistence type="inferred from homology"/>
<keyword evidence="3" id="KW-0645">Protease</keyword>
<gene>
    <name evidence="3" type="ORF">DdX_11143</name>
</gene>
<dbReference type="Pfam" id="PF00026">
    <property type="entry name" value="Asp"/>
    <property type="match status" value="1"/>
</dbReference>
<dbReference type="PROSITE" id="PS51767">
    <property type="entry name" value="PEPTIDASE_A1"/>
    <property type="match status" value="1"/>
</dbReference>
<dbReference type="PANTHER" id="PTHR47966">
    <property type="entry name" value="BETA-SITE APP-CLEAVING ENZYME, ISOFORM A-RELATED"/>
    <property type="match status" value="1"/>
</dbReference>
<dbReference type="GO" id="GO:0006508">
    <property type="term" value="P:proteolysis"/>
    <property type="evidence" value="ECO:0007669"/>
    <property type="project" value="UniProtKB-KW"/>
</dbReference>
<protein>
    <submittedName>
        <fullName evidence="3">Eukaryotic aspartyl protease domain-containing protein</fullName>
    </submittedName>
</protein>
<dbReference type="InterPro" id="IPR033121">
    <property type="entry name" value="PEPTIDASE_A1"/>
</dbReference>
<dbReference type="AlphaFoldDB" id="A0AAD4N2X1"/>
<name>A0AAD4N2X1_9BILA</name>
<sequence>MRKSQNRQMRNRIEEELDGGPNMRCMAAGKVPVEQLTRDLFAGNISIGTPRQEPFYVYIDLFWGSELAVIDSRADLSDIHKYFPPKRTFNSSASITYEQQTESFAYLYDMVAHFGSDYVMFGEAAANLTFVIYDHVPDFALDYPVDGMLGLSSKDTRYNISFFEQIMPELDQPVISFWTNRIHGFQNGTAEITIGAEDTDHCEPNWTYSPEISLEDSDWWFSSGYATHVTGFTAELDSQALTFRMNKTLIFFDGFGMASMPHYLKYFFINAADAVWNRTMYQHIVDCDIDKHANVTLHINGSHDIVLYPSDYIAYMRYWNVCFLDIWGYDDDELDFMTLPINFWNGHCFAYNHATREVGLADAKRKR</sequence>
<dbReference type="PANTHER" id="PTHR47966:SF51">
    <property type="entry name" value="BETA-SITE APP-CLEAVING ENZYME, ISOFORM A-RELATED"/>
    <property type="match status" value="1"/>
</dbReference>
<dbReference type="SUPFAM" id="SSF50630">
    <property type="entry name" value="Acid proteases"/>
    <property type="match status" value="1"/>
</dbReference>